<dbReference type="InterPro" id="IPR005883">
    <property type="entry name" value="PilM"/>
</dbReference>
<dbReference type="AlphaFoldDB" id="C6C803"/>
<sequence>MAYPVWQIGMDVQNGVLRALAVQRRRHGWQLRQWWQLPLPGDTLRGGSLHNPAALCAVLQRWKRELPHYVSLRLAFPADRVLQQRLSEPDGRLREPERGWYIEKMAAKKLPVSSDALIFDYRIDPAVADSVLVTAARKAELALWLDCFRHAGLQLDAVDITPCALRCMAHQAGLASDNMLVHRFEDRWLWISSLNAPLAFGTVHVDDAADFSALLSYVSAHYEPMASEPIYLSTSAPDFLPEASSSFTLWSPLPAFSQQQPPLPAFPSAFVIAGGLAIRPEDV</sequence>
<keyword evidence="2" id="KW-1185">Reference proteome</keyword>
<dbReference type="SUPFAM" id="SSF53067">
    <property type="entry name" value="Actin-like ATPase domain"/>
    <property type="match status" value="1"/>
</dbReference>
<dbReference type="Gene3D" id="3.30.1490.300">
    <property type="match status" value="1"/>
</dbReference>
<dbReference type="Gene3D" id="3.30.420.40">
    <property type="match status" value="1"/>
</dbReference>
<gene>
    <name evidence="1" type="ordered locus">Dd703_0333</name>
</gene>
<dbReference type="STRING" id="579405.Dd703_0333"/>
<reference evidence="1" key="1">
    <citation type="submission" date="2009-06" db="EMBL/GenBank/DDBJ databases">
        <title>Complete sequence of Dickeya dadantii Ech703.</title>
        <authorList>
            <consortium name="US DOE Joint Genome Institute"/>
            <person name="Lucas S."/>
            <person name="Copeland A."/>
            <person name="Lapidus A."/>
            <person name="Glavina del Rio T."/>
            <person name="Dalin E."/>
            <person name="Tice H."/>
            <person name="Bruce D."/>
            <person name="Goodwin L."/>
            <person name="Pitluck S."/>
            <person name="Chertkov O."/>
            <person name="Brettin T."/>
            <person name="Detter J.C."/>
            <person name="Han C."/>
            <person name="Larimer F."/>
            <person name="Land M."/>
            <person name="Hauser L."/>
            <person name="Kyrpides N."/>
            <person name="Mikhailova N."/>
            <person name="Balakrishnan V."/>
            <person name="Glasner J."/>
            <person name="Perna N.T."/>
        </authorList>
    </citation>
    <scope>NUCLEOTIDE SEQUENCE [LARGE SCALE GENOMIC DNA]</scope>
    <source>
        <strain evidence="1">Ech703</strain>
    </source>
</reference>
<evidence type="ECO:0000313" key="1">
    <source>
        <dbReference type="EMBL" id="ACS84148.1"/>
    </source>
</evidence>
<dbReference type="RefSeq" id="WP_012763971.1">
    <property type="nucleotide sequence ID" value="NC_012880.1"/>
</dbReference>
<dbReference type="InterPro" id="IPR050696">
    <property type="entry name" value="FtsA/MreB"/>
</dbReference>
<protein>
    <recommendedName>
        <fullName evidence="3">Pilus assembly protein HofM</fullName>
    </recommendedName>
</protein>
<dbReference type="EMBL" id="CP001654">
    <property type="protein sequence ID" value="ACS84148.1"/>
    <property type="molecule type" value="Genomic_DNA"/>
</dbReference>
<dbReference type="HOGENOM" id="CLU_083891_0_0_6"/>
<dbReference type="PANTHER" id="PTHR32432:SF3">
    <property type="entry name" value="ETHANOLAMINE UTILIZATION PROTEIN EUTJ"/>
    <property type="match status" value="1"/>
</dbReference>
<evidence type="ECO:0008006" key="3">
    <source>
        <dbReference type="Google" id="ProtNLM"/>
    </source>
</evidence>
<dbReference type="InterPro" id="IPR043129">
    <property type="entry name" value="ATPase_NBD"/>
</dbReference>
<accession>C6C803</accession>
<dbReference type="PANTHER" id="PTHR32432">
    <property type="entry name" value="CELL DIVISION PROTEIN FTSA-RELATED"/>
    <property type="match status" value="1"/>
</dbReference>
<organism evidence="1 2">
    <name type="scientific">Musicola paradisiaca (strain Ech703)</name>
    <name type="common">Dickeya paradisiaca</name>
    <name type="synonym">Dickeya dadantii</name>
    <dbReference type="NCBI Taxonomy" id="579405"/>
    <lineage>
        <taxon>Bacteria</taxon>
        <taxon>Pseudomonadati</taxon>
        <taxon>Pseudomonadota</taxon>
        <taxon>Gammaproteobacteria</taxon>
        <taxon>Enterobacterales</taxon>
        <taxon>Pectobacteriaceae</taxon>
        <taxon>Musicola</taxon>
    </lineage>
</organism>
<proteinExistence type="predicted"/>
<dbReference type="Pfam" id="PF11104">
    <property type="entry name" value="PilM_2"/>
    <property type="match status" value="1"/>
</dbReference>
<dbReference type="KEGG" id="dda:Dd703_0333"/>
<dbReference type="eggNOG" id="COG4972">
    <property type="taxonomic scope" value="Bacteria"/>
</dbReference>
<name>C6C803_MUSP7</name>
<dbReference type="Proteomes" id="UP000002734">
    <property type="component" value="Chromosome"/>
</dbReference>
<evidence type="ECO:0000313" key="2">
    <source>
        <dbReference type="Proteomes" id="UP000002734"/>
    </source>
</evidence>